<proteinExistence type="predicted"/>
<dbReference type="GO" id="GO:0006979">
    <property type="term" value="P:response to oxidative stress"/>
    <property type="evidence" value="ECO:0007669"/>
    <property type="project" value="InterPro"/>
</dbReference>
<dbReference type="Pfam" id="PF03098">
    <property type="entry name" value="An_peroxidase"/>
    <property type="match status" value="1"/>
</dbReference>
<reference evidence="1 2" key="1">
    <citation type="submission" date="2020-08" db="EMBL/GenBank/DDBJ databases">
        <title>Sequencing the genomes of 1000 actinobacteria strains.</title>
        <authorList>
            <person name="Klenk H.-P."/>
        </authorList>
    </citation>
    <scope>NUCLEOTIDE SEQUENCE [LARGE SCALE GENOMIC DNA]</scope>
    <source>
        <strain evidence="1 2">DSM 17294</strain>
    </source>
</reference>
<dbReference type="EMBL" id="JACHNF010000001">
    <property type="protein sequence ID" value="MBB5983409.1"/>
    <property type="molecule type" value="Genomic_DNA"/>
</dbReference>
<sequence length="435" mass="46979">MGTATSYSRAFALPPFAEHAPEVVAALLELGRANGPLDARDDLTMDPGLLAAEPGGGAQDTVSAFFGQFVSHDLSLDPRTRLARPADPFLTTNHRTPWLDLDSVYAAGPPALHFDPKDPALLIVGSNGQYEDVPRAPDGTTMTFDLRNDDTLMLSALHAAFLRFHNHVVERLRASGVTSFAAYRREVVWHYQWIIRHEYLAGLVEPGTCERATGLAPPGTGLPGTGLPGTGLPVELQIALRFGHAQLRPAYQVNNKLTAYLFSPDNPDLRGGCPGPDRYVDWRELLATNARPIRRSVCTPLFRLPRHANPAGDLPVSLPQRDLLRHLTWQIPSGQAIATALGIPVLAAADLAELQPYGLDRSTPLWYYLLAEAEVVTAGATLGPLGSRLLAETMLGPLADPSHAAPADWRPTLPSATPNHFTLADLFALAGVLDR</sequence>
<dbReference type="InterPro" id="IPR010255">
    <property type="entry name" value="Haem_peroxidase_sf"/>
</dbReference>
<dbReference type="Proteomes" id="UP000558997">
    <property type="component" value="Unassembled WGS sequence"/>
</dbReference>
<dbReference type="InterPro" id="IPR037120">
    <property type="entry name" value="Haem_peroxidase_sf_animal"/>
</dbReference>
<evidence type="ECO:0008006" key="3">
    <source>
        <dbReference type="Google" id="ProtNLM"/>
    </source>
</evidence>
<dbReference type="SUPFAM" id="SSF48113">
    <property type="entry name" value="Heme-dependent peroxidases"/>
    <property type="match status" value="1"/>
</dbReference>
<gene>
    <name evidence="1" type="ORF">HDA44_006750</name>
</gene>
<accession>A0A841DZ21</accession>
<name>A0A841DZ21_9ACTN</name>
<comment type="caution">
    <text evidence="1">The sequence shown here is derived from an EMBL/GenBank/DDBJ whole genome shotgun (WGS) entry which is preliminary data.</text>
</comment>
<evidence type="ECO:0000313" key="2">
    <source>
        <dbReference type="Proteomes" id="UP000558997"/>
    </source>
</evidence>
<dbReference type="RefSeq" id="WP_184841390.1">
    <property type="nucleotide sequence ID" value="NZ_BAAAVN010000023.1"/>
</dbReference>
<protein>
    <recommendedName>
        <fullName evidence="3">Peroxidase</fullName>
    </recommendedName>
</protein>
<dbReference type="Gene3D" id="1.10.640.10">
    <property type="entry name" value="Haem peroxidase domain superfamily, animal type"/>
    <property type="match status" value="1"/>
</dbReference>
<dbReference type="GO" id="GO:0020037">
    <property type="term" value="F:heme binding"/>
    <property type="evidence" value="ECO:0007669"/>
    <property type="project" value="InterPro"/>
</dbReference>
<keyword evidence="2" id="KW-1185">Reference proteome</keyword>
<organism evidence="1 2">
    <name type="scientific">Kribbella solani</name>
    <dbReference type="NCBI Taxonomy" id="236067"/>
    <lineage>
        <taxon>Bacteria</taxon>
        <taxon>Bacillati</taxon>
        <taxon>Actinomycetota</taxon>
        <taxon>Actinomycetes</taxon>
        <taxon>Propionibacteriales</taxon>
        <taxon>Kribbellaceae</taxon>
        <taxon>Kribbella</taxon>
    </lineage>
</organism>
<evidence type="ECO:0000313" key="1">
    <source>
        <dbReference type="EMBL" id="MBB5983409.1"/>
    </source>
</evidence>
<dbReference type="AlphaFoldDB" id="A0A841DZ21"/>
<dbReference type="GO" id="GO:0004601">
    <property type="term" value="F:peroxidase activity"/>
    <property type="evidence" value="ECO:0007669"/>
    <property type="project" value="InterPro"/>
</dbReference>
<dbReference type="InterPro" id="IPR019791">
    <property type="entry name" value="Haem_peroxidase_animal"/>
</dbReference>